<evidence type="ECO:0000313" key="2">
    <source>
        <dbReference type="EMBL" id="CEM46290.1"/>
    </source>
</evidence>
<dbReference type="AlphaFoldDB" id="A0A0G4HPJ8"/>
<feature type="region of interest" description="Disordered" evidence="1">
    <location>
        <begin position="1"/>
        <end position="46"/>
    </location>
</feature>
<proteinExistence type="predicted"/>
<name>A0A0G4HPJ8_9ALVE</name>
<sequence length="167" mass="18670">MGGSGWMERWRNGKKTSRSAGRGLISSTVNAGRAKRGSSALEAPTPFPSAPLLSTHRESLKGAFEFSVNEIVDSQVMAPGFLQSDNWICNLHMSRNGRLSGFRDLMQKFIQVVRHRIVEEKNRERAARFTFDPQKCLKVEIDTRNADTPPPGFKYIAVTIGGILSWF</sequence>
<dbReference type="EMBL" id="CDMZ01003417">
    <property type="protein sequence ID" value="CEM46290.1"/>
    <property type="molecule type" value="Genomic_DNA"/>
</dbReference>
<gene>
    <name evidence="2" type="ORF">Cvel_1235</name>
</gene>
<organism evidence="2">
    <name type="scientific">Chromera velia CCMP2878</name>
    <dbReference type="NCBI Taxonomy" id="1169474"/>
    <lineage>
        <taxon>Eukaryota</taxon>
        <taxon>Sar</taxon>
        <taxon>Alveolata</taxon>
        <taxon>Colpodellida</taxon>
        <taxon>Chromeraceae</taxon>
        <taxon>Chromera</taxon>
    </lineage>
</organism>
<evidence type="ECO:0000256" key="1">
    <source>
        <dbReference type="SAM" id="MobiDB-lite"/>
    </source>
</evidence>
<dbReference type="VEuPathDB" id="CryptoDB:Cvel_1235"/>
<protein>
    <submittedName>
        <fullName evidence="2">Uncharacterized protein</fullName>
    </submittedName>
</protein>
<accession>A0A0G4HPJ8</accession>
<reference evidence="2" key="1">
    <citation type="submission" date="2014-11" db="EMBL/GenBank/DDBJ databases">
        <authorList>
            <person name="Otto D Thomas"/>
            <person name="Naeem Raeece"/>
        </authorList>
    </citation>
    <scope>NUCLEOTIDE SEQUENCE</scope>
</reference>